<keyword evidence="2" id="KW-0812">Transmembrane</keyword>
<feature type="compositionally biased region" description="Low complexity" evidence="1">
    <location>
        <begin position="478"/>
        <end position="497"/>
    </location>
</feature>
<keyword evidence="4" id="KW-1185">Reference proteome</keyword>
<feature type="transmembrane region" description="Helical" evidence="2">
    <location>
        <begin position="581"/>
        <end position="607"/>
    </location>
</feature>
<feature type="region of interest" description="Disordered" evidence="1">
    <location>
        <begin position="521"/>
        <end position="540"/>
    </location>
</feature>
<feature type="region of interest" description="Disordered" evidence="1">
    <location>
        <begin position="1"/>
        <end position="35"/>
    </location>
</feature>
<name>A0A8H3EVM8_9LECA</name>
<feature type="region of interest" description="Disordered" evidence="1">
    <location>
        <begin position="53"/>
        <end position="174"/>
    </location>
</feature>
<sequence>MATATLSLFPSPSLKHKTSQKGNLRYGQRSAKEPDFEMIKMSDSTQAIVVAVQERPAPKEPEERKIARLTPEQHDLPSIVLSSPPKLRDASRQSPSASIRPRTPSPPALSVQSTPAPATPIKSPLRSQPPSPLRPEGSPRSRASSPTLVRKGSNASTRTATHSPIMRSMFPRYDPSIPLNRQHYYPSTESGSNIPAQLYNSSITSQQNRQSSRPSAPTLVIPTSSGAVPILQRTSSERTPPTFSKPDELLQLWDVANGQSQDGAEEVFRLELGCDSLCAGSETISFSSTSQNLYTLSASATTLAISRTHPQHPTPTIPICKTTLCTPTPTSPLLATIFPSLAELMALDQSSTIAATHRLPRATSTSLQAEAISRAQQNEASNLLWDSDSGNYYLIHPTLLDNASTTFPISITPSSLNAEKIVFAAPETGGRTPLLVLDLSSKKLSVYAGPVKALPSLYVLDTLITGMLVLLLHLHRSSSSSSSSNTAAATTAQDPTITFPPPPTLLTLTSRRPKRSLSTWSRSVFSRHPHPQRPLINNNNDLEIGQPSREEEAKEHDFTFQPLVNADDESLPAATRAVLRAVYWAFQVMVWVLGLGVNLVAAGVVAVGRVGGRG</sequence>
<dbReference type="AlphaFoldDB" id="A0A8H3EVM8"/>
<keyword evidence="2" id="KW-1133">Transmembrane helix</keyword>
<dbReference type="Proteomes" id="UP000664521">
    <property type="component" value="Unassembled WGS sequence"/>
</dbReference>
<feature type="region of interest" description="Disordered" evidence="1">
    <location>
        <begin position="203"/>
        <end position="222"/>
    </location>
</feature>
<evidence type="ECO:0000256" key="1">
    <source>
        <dbReference type="SAM" id="MobiDB-lite"/>
    </source>
</evidence>
<feature type="compositionally biased region" description="Polar residues" evidence="1">
    <location>
        <begin position="1"/>
        <end position="10"/>
    </location>
</feature>
<organism evidence="3 4">
    <name type="scientific">Heterodermia speciosa</name>
    <dbReference type="NCBI Taxonomy" id="116794"/>
    <lineage>
        <taxon>Eukaryota</taxon>
        <taxon>Fungi</taxon>
        <taxon>Dikarya</taxon>
        <taxon>Ascomycota</taxon>
        <taxon>Pezizomycotina</taxon>
        <taxon>Lecanoromycetes</taxon>
        <taxon>OSLEUM clade</taxon>
        <taxon>Lecanoromycetidae</taxon>
        <taxon>Caliciales</taxon>
        <taxon>Physciaceae</taxon>
        <taxon>Heterodermia</taxon>
    </lineage>
</organism>
<evidence type="ECO:0000313" key="3">
    <source>
        <dbReference type="EMBL" id="CAF9909696.1"/>
    </source>
</evidence>
<comment type="caution">
    <text evidence="3">The sequence shown here is derived from an EMBL/GenBank/DDBJ whole genome shotgun (WGS) entry which is preliminary data.</text>
</comment>
<proteinExistence type="predicted"/>
<gene>
    <name evidence="3" type="ORF">HETSPECPRED_009498</name>
</gene>
<evidence type="ECO:0000313" key="4">
    <source>
        <dbReference type="Proteomes" id="UP000664521"/>
    </source>
</evidence>
<evidence type="ECO:0000256" key="2">
    <source>
        <dbReference type="SAM" id="Phobius"/>
    </source>
</evidence>
<feature type="compositionally biased region" description="Polar residues" evidence="1">
    <location>
        <begin position="141"/>
        <end position="162"/>
    </location>
</feature>
<dbReference type="EMBL" id="CAJPDS010000008">
    <property type="protein sequence ID" value="CAF9909696.1"/>
    <property type="molecule type" value="Genomic_DNA"/>
</dbReference>
<accession>A0A8H3EVM8</accession>
<dbReference type="OrthoDB" id="5383338at2759"/>
<protein>
    <submittedName>
        <fullName evidence="3">Uncharacterized protein</fullName>
    </submittedName>
</protein>
<feature type="region of interest" description="Disordered" evidence="1">
    <location>
        <begin position="478"/>
        <end position="514"/>
    </location>
</feature>
<reference evidence="3" key="1">
    <citation type="submission" date="2021-03" db="EMBL/GenBank/DDBJ databases">
        <authorList>
            <person name="Tagirdzhanova G."/>
        </authorList>
    </citation>
    <scope>NUCLEOTIDE SEQUENCE</scope>
</reference>
<feature type="compositionally biased region" description="Basic and acidic residues" evidence="1">
    <location>
        <begin position="56"/>
        <end position="75"/>
    </location>
</feature>
<keyword evidence="2" id="KW-0472">Membrane</keyword>